<gene>
    <name evidence="8" type="primary">trpA</name>
    <name evidence="10" type="ORF">DKT75_15795</name>
</gene>
<keyword evidence="4 8" id="KW-0822">Tryptophan biosynthesis</keyword>
<evidence type="ECO:0000313" key="11">
    <source>
        <dbReference type="Proteomes" id="UP000245506"/>
    </source>
</evidence>
<proteinExistence type="inferred from homology"/>
<dbReference type="InterPro" id="IPR018204">
    <property type="entry name" value="Trp_synthase_alpha_AS"/>
</dbReference>
<dbReference type="HAMAP" id="MF_00131">
    <property type="entry name" value="Trp_synth_alpha"/>
    <property type="match status" value="1"/>
</dbReference>
<evidence type="ECO:0000256" key="2">
    <source>
        <dbReference type="ARBA" id="ARBA00011270"/>
    </source>
</evidence>
<dbReference type="Proteomes" id="UP000245506">
    <property type="component" value="Unassembled WGS sequence"/>
</dbReference>
<dbReference type="RefSeq" id="WP_109824451.1">
    <property type="nucleotide sequence ID" value="NZ_QGKL01000039.1"/>
</dbReference>
<organism evidence="10 11">
    <name type="scientific">Leucothrix arctica</name>
    <dbReference type="NCBI Taxonomy" id="1481894"/>
    <lineage>
        <taxon>Bacteria</taxon>
        <taxon>Pseudomonadati</taxon>
        <taxon>Pseudomonadota</taxon>
        <taxon>Gammaproteobacteria</taxon>
        <taxon>Thiotrichales</taxon>
        <taxon>Thiotrichaceae</taxon>
        <taxon>Leucothrix</taxon>
    </lineage>
</organism>
<comment type="caution">
    <text evidence="10">The sequence shown here is derived from an EMBL/GenBank/DDBJ whole genome shotgun (WGS) entry which is preliminary data.</text>
</comment>
<dbReference type="Pfam" id="PF00290">
    <property type="entry name" value="Trp_syntA"/>
    <property type="match status" value="1"/>
</dbReference>
<keyword evidence="6 8" id="KW-0456">Lyase</keyword>
<evidence type="ECO:0000256" key="8">
    <source>
        <dbReference type="HAMAP-Rule" id="MF_00131"/>
    </source>
</evidence>
<name>A0A317C8W1_9GAMM</name>
<reference evidence="10 11" key="1">
    <citation type="submission" date="2018-05" db="EMBL/GenBank/DDBJ databases">
        <title>Leucothrix arctica sp. nov., isolated from Arctic seawater.</title>
        <authorList>
            <person name="Choi A."/>
            <person name="Baek K."/>
        </authorList>
    </citation>
    <scope>NUCLEOTIDE SEQUENCE [LARGE SCALE GENOMIC DNA]</scope>
    <source>
        <strain evidence="10 11">IMCC9719</strain>
    </source>
</reference>
<comment type="catalytic activity">
    <reaction evidence="7 8">
        <text>(1S,2R)-1-C-(indol-3-yl)glycerol 3-phosphate + L-serine = D-glyceraldehyde 3-phosphate + L-tryptophan + H2O</text>
        <dbReference type="Rhea" id="RHEA:10532"/>
        <dbReference type="ChEBI" id="CHEBI:15377"/>
        <dbReference type="ChEBI" id="CHEBI:33384"/>
        <dbReference type="ChEBI" id="CHEBI:57912"/>
        <dbReference type="ChEBI" id="CHEBI:58866"/>
        <dbReference type="ChEBI" id="CHEBI:59776"/>
        <dbReference type="EC" id="4.2.1.20"/>
    </reaction>
</comment>
<dbReference type="AlphaFoldDB" id="A0A317C8W1"/>
<comment type="pathway">
    <text evidence="1 8">Amino-acid biosynthesis; L-tryptophan biosynthesis; L-tryptophan from chorismate: step 5/5.</text>
</comment>
<evidence type="ECO:0000256" key="1">
    <source>
        <dbReference type="ARBA" id="ARBA00004733"/>
    </source>
</evidence>
<dbReference type="GO" id="GO:0004834">
    <property type="term" value="F:tryptophan synthase activity"/>
    <property type="evidence" value="ECO:0007669"/>
    <property type="project" value="UniProtKB-UniRule"/>
</dbReference>
<dbReference type="EC" id="4.2.1.20" evidence="8"/>
<evidence type="ECO:0000256" key="3">
    <source>
        <dbReference type="ARBA" id="ARBA00022605"/>
    </source>
</evidence>
<dbReference type="UniPathway" id="UPA00035">
    <property type="reaction ID" value="UER00044"/>
</dbReference>
<evidence type="ECO:0000256" key="6">
    <source>
        <dbReference type="ARBA" id="ARBA00023239"/>
    </source>
</evidence>
<dbReference type="InterPro" id="IPR013785">
    <property type="entry name" value="Aldolase_TIM"/>
</dbReference>
<feature type="active site" description="Proton acceptor" evidence="8">
    <location>
        <position position="58"/>
    </location>
</feature>
<dbReference type="PANTHER" id="PTHR43406:SF1">
    <property type="entry name" value="TRYPTOPHAN SYNTHASE ALPHA CHAIN, CHLOROPLASTIC"/>
    <property type="match status" value="1"/>
</dbReference>
<evidence type="ECO:0000256" key="4">
    <source>
        <dbReference type="ARBA" id="ARBA00022822"/>
    </source>
</evidence>
<sequence>MLEQYIRDKRKEKDLLLMTHIVLGYPSYDHSMRMVESMVEAGVDLMELQIPFSEPMADGSVILRANAEALKSGATVEKSLEMAEKITAAFDIPFLFMTYYNILYRNGVTHFVDNMKRIGIQGSIIPDLPPEEAEEYLAAMAKNELCPIHIYTPNTSEERLKFLGEKSEGFVYVTARKGVTGKDTAFDQDIADYLGKCRKATDLPLALGFGVKSREDMEFIKGKADIAVVGSESIRVMEEQGVKAVGGFIKSLIL</sequence>
<dbReference type="SUPFAM" id="SSF51366">
    <property type="entry name" value="Ribulose-phoshate binding barrel"/>
    <property type="match status" value="1"/>
</dbReference>
<keyword evidence="11" id="KW-1185">Reference proteome</keyword>
<keyword evidence="3 8" id="KW-0028">Amino-acid biosynthesis</keyword>
<dbReference type="PROSITE" id="PS00167">
    <property type="entry name" value="TRP_SYNTHASE_ALPHA"/>
    <property type="match status" value="1"/>
</dbReference>
<accession>A0A317C8W1</accession>
<protein>
    <recommendedName>
        <fullName evidence="8">Tryptophan synthase alpha chain</fullName>
        <ecNumber evidence="8">4.2.1.20</ecNumber>
    </recommendedName>
</protein>
<evidence type="ECO:0000256" key="9">
    <source>
        <dbReference type="RuleBase" id="RU003662"/>
    </source>
</evidence>
<dbReference type="NCBIfam" id="TIGR00262">
    <property type="entry name" value="trpA"/>
    <property type="match status" value="1"/>
</dbReference>
<dbReference type="InterPro" id="IPR002028">
    <property type="entry name" value="Trp_synthase_suA"/>
</dbReference>
<comment type="similarity">
    <text evidence="8 9">Belongs to the TrpA family.</text>
</comment>
<keyword evidence="5 8" id="KW-0057">Aromatic amino acid biosynthesis</keyword>
<feature type="active site" description="Proton acceptor" evidence="8">
    <location>
        <position position="47"/>
    </location>
</feature>
<dbReference type="PANTHER" id="PTHR43406">
    <property type="entry name" value="TRYPTOPHAN SYNTHASE, ALPHA CHAIN"/>
    <property type="match status" value="1"/>
</dbReference>
<comment type="subunit">
    <text evidence="2 8">Tetramer of two alpha and two beta chains.</text>
</comment>
<dbReference type="GO" id="GO:0005829">
    <property type="term" value="C:cytosol"/>
    <property type="evidence" value="ECO:0007669"/>
    <property type="project" value="TreeGrafter"/>
</dbReference>
<dbReference type="EMBL" id="QGKL01000039">
    <property type="protein sequence ID" value="PWQ94747.1"/>
    <property type="molecule type" value="Genomic_DNA"/>
</dbReference>
<dbReference type="InterPro" id="IPR011060">
    <property type="entry name" value="RibuloseP-bd_barrel"/>
</dbReference>
<dbReference type="Gene3D" id="3.20.20.70">
    <property type="entry name" value="Aldolase class I"/>
    <property type="match status" value="1"/>
</dbReference>
<evidence type="ECO:0000313" key="10">
    <source>
        <dbReference type="EMBL" id="PWQ94747.1"/>
    </source>
</evidence>
<evidence type="ECO:0000256" key="5">
    <source>
        <dbReference type="ARBA" id="ARBA00023141"/>
    </source>
</evidence>
<comment type="function">
    <text evidence="8">The alpha subunit is responsible for the aldol cleavage of indoleglycerol phosphate to indole and glyceraldehyde 3-phosphate.</text>
</comment>
<evidence type="ECO:0000256" key="7">
    <source>
        <dbReference type="ARBA" id="ARBA00049047"/>
    </source>
</evidence>
<dbReference type="CDD" id="cd04724">
    <property type="entry name" value="Tryptophan_synthase_alpha"/>
    <property type="match status" value="1"/>
</dbReference>
<dbReference type="OrthoDB" id="9804578at2"/>